<comment type="similarity">
    <text evidence="2">Belongs to the VirD4/TraG family.</text>
</comment>
<dbReference type="Pfam" id="PF02534">
    <property type="entry name" value="T4SS-DNA_transf"/>
    <property type="match status" value="1"/>
</dbReference>
<dbReference type="Proteomes" id="UP001139411">
    <property type="component" value="Unassembled WGS sequence"/>
</dbReference>
<evidence type="ECO:0000259" key="8">
    <source>
        <dbReference type="Pfam" id="PF14293"/>
    </source>
</evidence>
<feature type="transmembrane region" description="Helical" evidence="7">
    <location>
        <begin position="21"/>
        <end position="39"/>
    </location>
</feature>
<proteinExistence type="inferred from homology"/>
<dbReference type="PANTHER" id="PTHR37937">
    <property type="entry name" value="CONJUGATIVE TRANSFER: DNA TRANSPORT"/>
    <property type="match status" value="1"/>
</dbReference>
<organism evidence="9 10">
    <name type="scientific">Dyadobacter chenhuakuii</name>
    <dbReference type="NCBI Taxonomy" id="2909339"/>
    <lineage>
        <taxon>Bacteria</taxon>
        <taxon>Pseudomonadati</taxon>
        <taxon>Bacteroidota</taxon>
        <taxon>Cytophagia</taxon>
        <taxon>Cytophagales</taxon>
        <taxon>Spirosomataceae</taxon>
        <taxon>Dyadobacter</taxon>
    </lineage>
</organism>
<evidence type="ECO:0000256" key="6">
    <source>
        <dbReference type="ARBA" id="ARBA00023136"/>
    </source>
</evidence>
<evidence type="ECO:0000313" key="10">
    <source>
        <dbReference type="Proteomes" id="UP001139411"/>
    </source>
</evidence>
<accession>A0A9X1TYZ9</accession>
<evidence type="ECO:0000256" key="4">
    <source>
        <dbReference type="ARBA" id="ARBA00022692"/>
    </source>
</evidence>
<feature type="transmembrane region" description="Helical" evidence="7">
    <location>
        <begin position="126"/>
        <end position="150"/>
    </location>
</feature>
<evidence type="ECO:0000256" key="3">
    <source>
        <dbReference type="ARBA" id="ARBA00022475"/>
    </source>
</evidence>
<evidence type="ECO:0000256" key="1">
    <source>
        <dbReference type="ARBA" id="ARBA00004651"/>
    </source>
</evidence>
<keyword evidence="4 7" id="KW-0812">Transmembrane</keyword>
<dbReference type="GO" id="GO:0005886">
    <property type="term" value="C:plasma membrane"/>
    <property type="evidence" value="ECO:0007669"/>
    <property type="project" value="UniProtKB-SubCell"/>
</dbReference>
<evidence type="ECO:0000256" key="5">
    <source>
        <dbReference type="ARBA" id="ARBA00022989"/>
    </source>
</evidence>
<sequence>MASNTGENEVGLRKITDMTRLISLLILALHFYYFCYEAFQDWHLTSKISDRILEKIADSRLFTTFNKTKLIALSFLVISLVGVKGKKGESFNFRQGLTQILIGLLVYFCSSVFLKMDVAVTIRTVLYILASSTGFLLIMSGGSVFSRLILASLSTDIFNKENETFPQFEQLISNEYSINLPAEYRYKSRKRRSWINVINPFRGLLVSGSPGSGKTYFVFRHIISQHIEKGFSMFVYDFKYDDLTLLAYKSWLDNQGTSKVPFEFYTINFDDLSRSHRCNPLDSAGMVDITDAVESARTILMGLNREWIKRQGDFFVESSINFMTAIIWFLRRYQDGEFCTLPHVIELMQTDYDRLFTVLRAEKEIEVLINPFVTAYLNDAMQQLEGQVGSTKIALARLASPQLYYILSGNDFTLDINDPAAPKIVCMGNNPQKIQVLGAVLSLYITRLVKLVNQPGKLKSSLVFDEFPTIYLNNMDTLIATARSNKVATTIGIQDFSQLKKDYGKEYAEVIMNITGNIISGQVSGETAKQLSERFGKIMQSRTSLSINRMDTSISKSQQLDSAIPQSTISSLSSGEFVGFVADNPDQRIDLKGFHSKFVPLKNEGDSSKHQIELPVVRNVTPNIIQQNYLQIKRDVEGIVESEIARIMGDPSLRYLLIKKLGH</sequence>
<protein>
    <submittedName>
        <fullName evidence="9">YWFCY domain-containing protein</fullName>
    </submittedName>
</protein>
<dbReference type="CDD" id="cd01127">
    <property type="entry name" value="TrwB_TraG_TraD_VirD4"/>
    <property type="match status" value="1"/>
</dbReference>
<evidence type="ECO:0000256" key="7">
    <source>
        <dbReference type="SAM" id="Phobius"/>
    </source>
</evidence>
<comment type="caution">
    <text evidence="9">The sequence shown here is derived from an EMBL/GenBank/DDBJ whole genome shotgun (WGS) entry which is preliminary data.</text>
</comment>
<dbReference type="RefSeq" id="WP_235176403.1">
    <property type="nucleotide sequence ID" value="NZ_JAKFFV010000002.1"/>
</dbReference>
<dbReference type="InterPro" id="IPR027417">
    <property type="entry name" value="P-loop_NTPase"/>
</dbReference>
<dbReference type="NCBIfam" id="NF041326">
    <property type="entry name" value="Bacteroid_MobC"/>
    <property type="match status" value="1"/>
</dbReference>
<keyword evidence="5 7" id="KW-1133">Transmembrane helix</keyword>
<dbReference type="Gene3D" id="3.40.50.300">
    <property type="entry name" value="P-loop containing nucleotide triphosphate hydrolases"/>
    <property type="match status" value="2"/>
</dbReference>
<feature type="domain" description="YWFCY" evidence="8">
    <location>
        <begin position="7"/>
        <end position="149"/>
    </location>
</feature>
<comment type="subcellular location">
    <subcellularLocation>
        <location evidence="1">Cell membrane</location>
        <topology evidence="1">Multi-pass membrane protein</topology>
    </subcellularLocation>
</comment>
<evidence type="ECO:0000313" key="9">
    <source>
        <dbReference type="EMBL" id="MCF2496751.1"/>
    </source>
</evidence>
<dbReference type="InterPro" id="IPR025988">
    <property type="entry name" value="YWFCY_dom"/>
</dbReference>
<dbReference type="EMBL" id="JAKFFV010000002">
    <property type="protein sequence ID" value="MCF2496751.1"/>
    <property type="molecule type" value="Genomic_DNA"/>
</dbReference>
<gene>
    <name evidence="9" type="ORF">L0661_00430</name>
</gene>
<dbReference type="PANTHER" id="PTHR37937:SF1">
    <property type="entry name" value="CONJUGATIVE TRANSFER: DNA TRANSPORT"/>
    <property type="match status" value="1"/>
</dbReference>
<dbReference type="Pfam" id="PF14293">
    <property type="entry name" value="YWFCY"/>
    <property type="match status" value="1"/>
</dbReference>
<dbReference type="AlphaFoldDB" id="A0A9X1TYZ9"/>
<evidence type="ECO:0000256" key="2">
    <source>
        <dbReference type="ARBA" id="ARBA00008806"/>
    </source>
</evidence>
<feature type="transmembrane region" description="Helical" evidence="7">
    <location>
        <begin position="97"/>
        <end position="114"/>
    </location>
</feature>
<keyword evidence="6 7" id="KW-0472">Membrane</keyword>
<dbReference type="InterPro" id="IPR003688">
    <property type="entry name" value="TraG/VirD4"/>
</dbReference>
<dbReference type="SUPFAM" id="SSF52540">
    <property type="entry name" value="P-loop containing nucleoside triphosphate hydrolases"/>
    <property type="match status" value="1"/>
</dbReference>
<keyword evidence="3" id="KW-1003">Cell membrane</keyword>
<reference evidence="9" key="1">
    <citation type="submission" date="2022-01" db="EMBL/GenBank/DDBJ databases">
        <title>Novel species in genus Dyadobacter.</title>
        <authorList>
            <person name="Ma C."/>
        </authorList>
    </citation>
    <scope>NUCLEOTIDE SEQUENCE</scope>
    <source>
        <strain evidence="9">CY357</strain>
    </source>
</reference>
<name>A0A9X1TYZ9_9BACT</name>
<dbReference type="InterPro" id="IPR051539">
    <property type="entry name" value="T4SS-coupling_protein"/>
</dbReference>